<evidence type="ECO:0000313" key="3">
    <source>
        <dbReference type="EMBL" id="CAJ0961211.1"/>
    </source>
</evidence>
<sequence length="899" mass="97623">MNAERSCSKRSLQQQSRVEWSRTAGVRSRGKAARERSPGKITRVQSRQSCKSAEHKQTENTRKDRAREGRHRQGDRDRTKYRQEPEVVKNLSNGIITTTSISLSWEKPDGNASSYEIQILENPTFNKIVTSTSDTIDGLTPGNYYTLLVTAVFGENNVTGNSSEISVYTKPDLVKNLMTGSITTTSISVIWEKPDGNTSSYEIQILGDPSFNKTVTSTSDTIEGLTPGNYYTLLVSAVVGDNNVTGNSSEISVYTKPEVVENLMSGVITTTSISLSWAKPDGNASSYEIQILGDPTFNKTVATTSATIEGLTPGNYYTLLVSAVVGENNVTGNSSAISAYSRPATVIDLQSSTINSSTIYVSWLLPEGNRSSYLVEVIGDPPQSFIVYSESATINFLTSGSQYTVRISAEVGNGLLGDGKEISVLDNITATLITTTSVQLNWNPDAGENTTYSISVYGEPSSTWTVNTTAIQITNLTSGNFYKIWVSAYMNNLLLYGYGGEISLYTRPGVVRNIQADNITTNSMTISWFPPESNYSHYLIEVTGDIYLNETTTSGSLPVSGLAPGNQYTVTIRAVTGEDVSGDPAKFIVTTKPEVVKNFMTGVITTTSISLSWEKPDGNASSYEIQILGEPTFNKSVTSTSDTIEGLTPGNYYTLLVTAVVGENYVTGNSSEISVYTKPEVVKNLMTRNITTTSISLSWAKPDGNASSYEIQILGEPTFNKTVTSASDTIEGLTPGNYYTLLVTAVVGENNVTGNSTEISVYTKPEVVKNLMTGIITTTSISLSWAKPDGNASSYEIQILGEPTFNKTVTSTSDTIEGLTPGNYYTLLVTAVVGENNVTGISSDVSVYTSEYYLYSDFKMLYIEHTEYSYSRLIQADIEVNQRFIDCSSKVCCLGFFNL</sequence>
<dbReference type="CDD" id="cd00063">
    <property type="entry name" value="FN3"/>
    <property type="match status" value="9"/>
</dbReference>
<feature type="domain" description="Fibronectin type-III" evidence="2">
    <location>
        <begin position="424"/>
        <end position="509"/>
    </location>
</feature>
<dbReference type="InterPro" id="IPR003961">
    <property type="entry name" value="FN3_dom"/>
</dbReference>
<feature type="domain" description="Fibronectin type-III" evidence="2">
    <location>
        <begin position="87"/>
        <end position="172"/>
    </location>
</feature>
<evidence type="ECO:0000256" key="1">
    <source>
        <dbReference type="SAM" id="MobiDB-lite"/>
    </source>
</evidence>
<dbReference type="Pfam" id="PF00041">
    <property type="entry name" value="fn3"/>
    <property type="match status" value="9"/>
</dbReference>
<proteinExistence type="predicted"/>
<dbReference type="PANTHER" id="PTHR46957">
    <property type="entry name" value="CYTOKINE RECEPTOR"/>
    <property type="match status" value="1"/>
</dbReference>
<dbReference type="InterPro" id="IPR050713">
    <property type="entry name" value="RTP_Phos/Ushers"/>
</dbReference>
<feature type="domain" description="Fibronectin type-III" evidence="2">
    <location>
        <begin position="767"/>
        <end position="852"/>
    </location>
</feature>
<dbReference type="PANTHER" id="PTHR46957:SF10">
    <property type="entry name" value="PROTEIN TYROSINE PHOSPHATASE, RECEPTOR TYPE, H"/>
    <property type="match status" value="1"/>
</dbReference>
<feature type="region of interest" description="Disordered" evidence="1">
    <location>
        <begin position="1"/>
        <end position="86"/>
    </location>
</feature>
<evidence type="ECO:0000259" key="2">
    <source>
        <dbReference type="PROSITE" id="PS50853"/>
    </source>
</evidence>
<comment type="caution">
    <text evidence="3">The sequence shown here is derived from an EMBL/GenBank/DDBJ whole genome shotgun (WGS) entry which is preliminary data.</text>
</comment>
<evidence type="ECO:0000313" key="4">
    <source>
        <dbReference type="Proteomes" id="UP001176940"/>
    </source>
</evidence>
<dbReference type="Proteomes" id="UP001176940">
    <property type="component" value="Unassembled WGS sequence"/>
</dbReference>
<organism evidence="3 4">
    <name type="scientific">Ranitomeya imitator</name>
    <name type="common">mimic poison frog</name>
    <dbReference type="NCBI Taxonomy" id="111125"/>
    <lineage>
        <taxon>Eukaryota</taxon>
        <taxon>Metazoa</taxon>
        <taxon>Chordata</taxon>
        <taxon>Craniata</taxon>
        <taxon>Vertebrata</taxon>
        <taxon>Euteleostomi</taxon>
        <taxon>Amphibia</taxon>
        <taxon>Batrachia</taxon>
        <taxon>Anura</taxon>
        <taxon>Neobatrachia</taxon>
        <taxon>Hyloidea</taxon>
        <taxon>Dendrobatidae</taxon>
        <taxon>Dendrobatinae</taxon>
        <taxon>Ranitomeya</taxon>
    </lineage>
</organism>
<dbReference type="Gene3D" id="2.60.40.10">
    <property type="entry name" value="Immunoglobulins"/>
    <property type="match status" value="9"/>
</dbReference>
<accession>A0ABN9M951</accession>
<feature type="compositionally biased region" description="Polar residues" evidence="1">
    <location>
        <begin position="9"/>
        <end position="18"/>
    </location>
</feature>
<dbReference type="InterPro" id="IPR036116">
    <property type="entry name" value="FN3_sf"/>
</dbReference>
<gene>
    <name evidence="3" type="ORF">RIMI_LOCUS17639354</name>
</gene>
<feature type="domain" description="Fibronectin type-III" evidence="2">
    <location>
        <begin position="259"/>
        <end position="344"/>
    </location>
</feature>
<reference evidence="3" key="1">
    <citation type="submission" date="2023-07" db="EMBL/GenBank/DDBJ databases">
        <authorList>
            <person name="Stuckert A."/>
        </authorList>
    </citation>
    <scope>NUCLEOTIDE SEQUENCE</scope>
</reference>
<keyword evidence="4" id="KW-1185">Reference proteome</keyword>
<feature type="domain" description="Fibronectin type-III" evidence="2">
    <location>
        <begin position="173"/>
        <end position="258"/>
    </location>
</feature>
<dbReference type="SMART" id="SM00060">
    <property type="entry name" value="FN3"/>
    <property type="match status" value="9"/>
</dbReference>
<dbReference type="InterPro" id="IPR013783">
    <property type="entry name" value="Ig-like_fold"/>
</dbReference>
<dbReference type="PROSITE" id="PS50853">
    <property type="entry name" value="FN3"/>
    <property type="match status" value="8"/>
</dbReference>
<protein>
    <recommendedName>
        <fullName evidence="2">Fibronectin type-III domain-containing protein</fullName>
    </recommendedName>
</protein>
<feature type="domain" description="Fibronectin type-III" evidence="2">
    <location>
        <begin position="510"/>
        <end position="594"/>
    </location>
</feature>
<feature type="domain" description="Fibronectin type-III" evidence="2">
    <location>
        <begin position="681"/>
        <end position="766"/>
    </location>
</feature>
<feature type="compositionally biased region" description="Basic and acidic residues" evidence="1">
    <location>
        <begin position="52"/>
        <end position="86"/>
    </location>
</feature>
<dbReference type="SUPFAM" id="SSF49265">
    <property type="entry name" value="Fibronectin type III"/>
    <property type="match status" value="5"/>
</dbReference>
<feature type="non-terminal residue" evidence="3">
    <location>
        <position position="899"/>
    </location>
</feature>
<name>A0ABN9M951_9NEOB</name>
<dbReference type="EMBL" id="CAUEEQ010051913">
    <property type="protein sequence ID" value="CAJ0961211.1"/>
    <property type="molecule type" value="Genomic_DNA"/>
</dbReference>
<feature type="domain" description="Fibronectin type-III" evidence="2">
    <location>
        <begin position="595"/>
        <end position="680"/>
    </location>
</feature>